<comment type="caution">
    <text evidence="1">The sequence shown here is derived from an EMBL/GenBank/DDBJ whole genome shotgun (WGS) entry which is preliminary data.</text>
</comment>
<reference evidence="1 2" key="1">
    <citation type="submission" date="2019-03" db="EMBL/GenBank/DDBJ databases">
        <title>First draft genome of Liparis tanakae, snailfish: a comprehensive survey of snailfish specific genes.</title>
        <authorList>
            <person name="Kim W."/>
            <person name="Song I."/>
            <person name="Jeong J.-H."/>
            <person name="Kim D."/>
            <person name="Kim S."/>
            <person name="Ryu S."/>
            <person name="Song J.Y."/>
            <person name="Lee S.K."/>
        </authorList>
    </citation>
    <scope>NUCLEOTIDE SEQUENCE [LARGE SCALE GENOMIC DNA]</scope>
    <source>
        <tissue evidence="1">Muscle</tissue>
    </source>
</reference>
<protein>
    <submittedName>
        <fullName evidence="1">Uncharacterized protein</fullName>
    </submittedName>
</protein>
<gene>
    <name evidence="1" type="ORF">EYF80_014012</name>
</gene>
<proteinExistence type="predicted"/>
<dbReference type="EMBL" id="SRLO01000100">
    <property type="protein sequence ID" value="TNN75649.1"/>
    <property type="molecule type" value="Genomic_DNA"/>
</dbReference>
<sequence length="83" mass="9303">MSQRLLSLTLGTWLSSSLALSRHWLLLTWVRLSFCTEGDTEALWGKRVRLVTASCGFTRRKPAGHTNGVKISKHTDGFLLSFP</sequence>
<dbReference type="AlphaFoldDB" id="A0A4Z2IC78"/>
<keyword evidence="2" id="KW-1185">Reference proteome</keyword>
<evidence type="ECO:0000313" key="2">
    <source>
        <dbReference type="Proteomes" id="UP000314294"/>
    </source>
</evidence>
<accession>A0A4Z2IC78</accession>
<evidence type="ECO:0000313" key="1">
    <source>
        <dbReference type="EMBL" id="TNN75649.1"/>
    </source>
</evidence>
<organism evidence="1 2">
    <name type="scientific">Liparis tanakae</name>
    <name type="common">Tanaka's snailfish</name>
    <dbReference type="NCBI Taxonomy" id="230148"/>
    <lineage>
        <taxon>Eukaryota</taxon>
        <taxon>Metazoa</taxon>
        <taxon>Chordata</taxon>
        <taxon>Craniata</taxon>
        <taxon>Vertebrata</taxon>
        <taxon>Euteleostomi</taxon>
        <taxon>Actinopterygii</taxon>
        <taxon>Neopterygii</taxon>
        <taxon>Teleostei</taxon>
        <taxon>Neoteleostei</taxon>
        <taxon>Acanthomorphata</taxon>
        <taxon>Eupercaria</taxon>
        <taxon>Perciformes</taxon>
        <taxon>Cottioidei</taxon>
        <taxon>Cottales</taxon>
        <taxon>Liparidae</taxon>
        <taxon>Liparis</taxon>
    </lineage>
</organism>
<name>A0A4Z2IC78_9TELE</name>
<dbReference type="Proteomes" id="UP000314294">
    <property type="component" value="Unassembled WGS sequence"/>
</dbReference>